<dbReference type="GO" id="GO:0031267">
    <property type="term" value="F:small GTPase binding"/>
    <property type="evidence" value="ECO:0007669"/>
    <property type="project" value="TreeGrafter"/>
</dbReference>
<dbReference type="GO" id="GO:0005634">
    <property type="term" value="C:nucleus"/>
    <property type="evidence" value="ECO:0007669"/>
    <property type="project" value="TreeGrafter"/>
</dbReference>
<evidence type="ECO:0000313" key="2">
    <source>
        <dbReference type="Proteomes" id="UP001153069"/>
    </source>
</evidence>
<dbReference type="SMART" id="SM00368">
    <property type="entry name" value="LRR_RI"/>
    <property type="match status" value="3"/>
</dbReference>
<dbReference type="OrthoDB" id="57255at2759"/>
<dbReference type="PANTHER" id="PTHR24113">
    <property type="entry name" value="RAN GTPASE-ACTIVATING PROTEIN 1"/>
    <property type="match status" value="1"/>
</dbReference>
<reference evidence="1" key="1">
    <citation type="submission" date="2020-06" db="EMBL/GenBank/DDBJ databases">
        <authorList>
            <consortium name="Plant Systems Biology data submission"/>
        </authorList>
    </citation>
    <scope>NUCLEOTIDE SEQUENCE</scope>
    <source>
        <strain evidence="1">D6</strain>
    </source>
</reference>
<dbReference type="SUPFAM" id="SSF52047">
    <property type="entry name" value="RNI-like"/>
    <property type="match status" value="1"/>
</dbReference>
<dbReference type="InterPro" id="IPR001611">
    <property type="entry name" value="Leu-rich_rpt"/>
</dbReference>
<proteinExistence type="predicted"/>
<evidence type="ECO:0000313" key="1">
    <source>
        <dbReference type="EMBL" id="CAB9514529.1"/>
    </source>
</evidence>
<dbReference type="AlphaFoldDB" id="A0A9N8E8B7"/>
<dbReference type="GO" id="GO:0048471">
    <property type="term" value="C:perinuclear region of cytoplasm"/>
    <property type="evidence" value="ECO:0007669"/>
    <property type="project" value="TreeGrafter"/>
</dbReference>
<dbReference type="EMBL" id="CAICTM010000658">
    <property type="protein sequence ID" value="CAB9514529.1"/>
    <property type="molecule type" value="Genomic_DNA"/>
</dbReference>
<dbReference type="GO" id="GO:0006913">
    <property type="term" value="P:nucleocytoplasmic transport"/>
    <property type="evidence" value="ECO:0007669"/>
    <property type="project" value="TreeGrafter"/>
</dbReference>
<dbReference type="PANTHER" id="PTHR24113:SF15">
    <property type="entry name" value="NACHT DOMAIN-CONTAINING PROTEIN"/>
    <property type="match status" value="1"/>
</dbReference>
<dbReference type="Pfam" id="PF13516">
    <property type="entry name" value="LRR_6"/>
    <property type="match status" value="3"/>
</dbReference>
<dbReference type="GO" id="GO:0005829">
    <property type="term" value="C:cytosol"/>
    <property type="evidence" value="ECO:0007669"/>
    <property type="project" value="TreeGrafter"/>
</dbReference>
<protein>
    <submittedName>
        <fullName evidence="1">Leucine Rich Repeat</fullName>
    </submittedName>
</protein>
<accession>A0A9N8E8B7</accession>
<dbReference type="InterPro" id="IPR032675">
    <property type="entry name" value="LRR_dom_sf"/>
</dbReference>
<keyword evidence="2" id="KW-1185">Reference proteome</keyword>
<dbReference type="Proteomes" id="UP001153069">
    <property type="component" value="Unassembled WGS sequence"/>
</dbReference>
<dbReference type="GO" id="GO:0005096">
    <property type="term" value="F:GTPase activator activity"/>
    <property type="evidence" value="ECO:0007669"/>
    <property type="project" value="InterPro"/>
</dbReference>
<organism evidence="1 2">
    <name type="scientific">Seminavis robusta</name>
    <dbReference type="NCBI Taxonomy" id="568900"/>
    <lineage>
        <taxon>Eukaryota</taxon>
        <taxon>Sar</taxon>
        <taxon>Stramenopiles</taxon>
        <taxon>Ochrophyta</taxon>
        <taxon>Bacillariophyta</taxon>
        <taxon>Bacillariophyceae</taxon>
        <taxon>Bacillariophycidae</taxon>
        <taxon>Naviculales</taxon>
        <taxon>Naviculaceae</taxon>
        <taxon>Seminavis</taxon>
    </lineage>
</organism>
<comment type="caution">
    <text evidence="1">The sequence shown here is derived from an EMBL/GenBank/DDBJ whole genome shotgun (WGS) entry which is preliminary data.</text>
</comment>
<sequence>MTEEFGHGSLLFRKAVVVGIMMSPAGDDVVTDETTHTTTTSPQEEGIMVEVNAAAAPRRLVISDYYKPDESWMDVFENLPILLSPSIQEIIVDRRDFIESLSEDQLMQVMIWISRLPFLERLSLSFVQQPGEPLPLTMTALSTVLLHRQQPLQYLEVAWVCLQGTEPEWHELLHVLSTRYSLKEVKFRNLCLNPDHQQPQSSISASSQEESVSVFEPQLHDLLHVLAHLPSLEEVFVLDAHRIIHDWRMPDPNTALPQLASSTSLQTLCLMIPLSRPQVQQLARTMTTCHHFLERLALFRCQVNDEGCGQLAHMLHYNTRLQILRLDDNRISTRGCVALANALRVNTTLRILDLKGNAGIERAGYQALCDTLEFDNFGLMGLEMEPPQQQQDNDDDDDIMVATARSETNTCSSTGQIQDKIRLFLKLNEQARRVFLRHVNHRALFVDCLHHFREEPDFLFYYLQANPVVCQVD</sequence>
<gene>
    <name evidence="1" type="ORF">SEMRO_659_G182840.1</name>
</gene>
<dbReference type="InterPro" id="IPR027038">
    <property type="entry name" value="RanGap"/>
</dbReference>
<name>A0A9N8E8B7_9STRA</name>
<dbReference type="Gene3D" id="3.80.10.10">
    <property type="entry name" value="Ribonuclease Inhibitor"/>
    <property type="match status" value="1"/>
</dbReference>